<evidence type="ECO:0000256" key="3">
    <source>
        <dbReference type="ARBA" id="ARBA00022519"/>
    </source>
</evidence>
<protein>
    <submittedName>
        <fullName evidence="11">Phosphoethanolamine--lipid A transferase</fullName>
    </submittedName>
</protein>
<evidence type="ECO:0000256" key="5">
    <source>
        <dbReference type="ARBA" id="ARBA00022692"/>
    </source>
</evidence>
<reference evidence="12" key="1">
    <citation type="journal article" date="2019" name="Int. J. Syst. Evol. Microbiol.">
        <title>The Global Catalogue of Microorganisms (GCM) 10K type strain sequencing project: providing services to taxonomists for standard genome sequencing and annotation.</title>
        <authorList>
            <consortium name="The Broad Institute Genomics Platform"/>
            <consortium name="The Broad Institute Genome Sequencing Center for Infectious Disease"/>
            <person name="Wu L."/>
            <person name="Ma J."/>
        </authorList>
    </citation>
    <scope>NUCLEOTIDE SEQUENCE [LARGE SCALE GENOMIC DNA]</scope>
    <source>
        <strain evidence="12">JCM 32226</strain>
    </source>
</reference>
<dbReference type="RefSeq" id="WP_345014502.1">
    <property type="nucleotide sequence ID" value="NZ_BAABFC010000024.1"/>
</dbReference>
<feature type="transmembrane region" description="Helical" evidence="8">
    <location>
        <begin position="113"/>
        <end position="136"/>
    </location>
</feature>
<evidence type="ECO:0000259" key="10">
    <source>
        <dbReference type="Pfam" id="PF08019"/>
    </source>
</evidence>
<dbReference type="PANTHER" id="PTHR30443">
    <property type="entry name" value="INNER MEMBRANE PROTEIN"/>
    <property type="match status" value="1"/>
</dbReference>
<dbReference type="InterPro" id="IPR040423">
    <property type="entry name" value="PEA_transferase"/>
</dbReference>
<dbReference type="InterPro" id="IPR012549">
    <property type="entry name" value="EptA-like_N"/>
</dbReference>
<keyword evidence="3" id="KW-0997">Cell inner membrane</keyword>
<evidence type="ECO:0000256" key="7">
    <source>
        <dbReference type="ARBA" id="ARBA00023136"/>
    </source>
</evidence>
<feature type="transmembrane region" description="Helical" evidence="8">
    <location>
        <begin position="12"/>
        <end position="31"/>
    </location>
</feature>
<dbReference type="PANTHER" id="PTHR30443:SF0">
    <property type="entry name" value="PHOSPHOETHANOLAMINE TRANSFERASE EPTA"/>
    <property type="match status" value="1"/>
</dbReference>
<feature type="domain" description="Sulfatase N-terminal" evidence="9">
    <location>
        <begin position="231"/>
        <end position="519"/>
    </location>
</feature>
<evidence type="ECO:0000256" key="6">
    <source>
        <dbReference type="ARBA" id="ARBA00022989"/>
    </source>
</evidence>
<dbReference type="EMBL" id="BAABFC010000024">
    <property type="protein sequence ID" value="GAA4503387.1"/>
    <property type="molecule type" value="Genomic_DNA"/>
</dbReference>
<keyword evidence="6 8" id="KW-1133">Transmembrane helix</keyword>
<evidence type="ECO:0000256" key="8">
    <source>
        <dbReference type="SAM" id="Phobius"/>
    </source>
</evidence>
<organism evidence="11 12">
    <name type="scientific">Pseudaeromonas paramecii</name>
    <dbReference type="NCBI Taxonomy" id="2138166"/>
    <lineage>
        <taxon>Bacteria</taxon>
        <taxon>Pseudomonadati</taxon>
        <taxon>Pseudomonadota</taxon>
        <taxon>Gammaproteobacteria</taxon>
        <taxon>Aeromonadales</taxon>
        <taxon>Aeromonadaceae</taxon>
        <taxon>Pseudaeromonas</taxon>
    </lineage>
</organism>
<name>A0ABP8QJY5_9GAMM</name>
<keyword evidence="4 11" id="KW-0808">Transferase</keyword>
<comment type="caution">
    <text evidence="11">The sequence shown here is derived from an EMBL/GenBank/DDBJ whole genome shotgun (WGS) entry which is preliminary data.</text>
</comment>
<keyword evidence="7 8" id="KW-0472">Membrane</keyword>
<evidence type="ECO:0000256" key="2">
    <source>
        <dbReference type="ARBA" id="ARBA00022475"/>
    </source>
</evidence>
<dbReference type="InterPro" id="IPR017850">
    <property type="entry name" value="Alkaline_phosphatase_core_sf"/>
</dbReference>
<feature type="transmembrane region" description="Helical" evidence="8">
    <location>
        <begin position="148"/>
        <end position="170"/>
    </location>
</feature>
<feature type="transmembrane region" description="Helical" evidence="8">
    <location>
        <begin position="43"/>
        <end position="65"/>
    </location>
</feature>
<proteinExistence type="predicted"/>
<dbReference type="Pfam" id="PF00884">
    <property type="entry name" value="Sulfatase"/>
    <property type="match status" value="1"/>
</dbReference>
<sequence length="537" mass="59306">MRLSVGAVSLNLCLALYFTLVLNLPILSHFYRILSGLPHYDAGFALSIPLVLLAALNLVFLPFSWRPLQKGFFFVLLLLSSVVSYAMFNYGVIFDATMVQNIVETNTGEASAYLNASVLGWVVLTGLLPGLLLLSVKARPSAKPWHGLARRLGSGLVSVLVIGLVAAGYYKDYASVGRNNPHLNREIVPSSYLYSGFRYVQNTYFSQPQPFVQIGTDAKQKTTPNAKPSLMILVVGETARAQNYALNGYPRPTNPFTQDLGVISFQQVRSCGTATAVSVPCMFSNMTRDNYSDSRAKHQEGLLDVLQHAGVTLSWRENDGGCKGVCDRIPHEQMPKDDPTLCDGESCHDEVLLKGLADSLADPKGNTLVTLHLMGSHGPTYFQRYPDSARYFTPDCPRSDIENCSQEALINTYDNSLRYTDQVLAQLIKTLQGLSDRYDTALLYLSDHGESLGEKGLYLHGTPYAMAPSEQTHVPMIGWFSPAFAQEKSLDLGCLRQEAQQGKFSQDNLFHSILGLMDVTTQEYQSQLDLFHPCRLG</sequence>
<gene>
    <name evidence="11" type="ORF">GCM10023095_29570</name>
</gene>
<evidence type="ECO:0000313" key="12">
    <source>
        <dbReference type="Proteomes" id="UP001501321"/>
    </source>
</evidence>
<evidence type="ECO:0000256" key="4">
    <source>
        <dbReference type="ARBA" id="ARBA00022679"/>
    </source>
</evidence>
<keyword evidence="12" id="KW-1185">Reference proteome</keyword>
<feature type="transmembrane region" description="Helical" evidence="8">
    <location>
        <begin position="72"/>
        <end position="93"/>
    </location>
</feature>
<dbReference type="Proteomes" id="UP001501321">
    <property type="component" value="Unassembled WGS sequence"/>
</dbReference>
<dbReference type="Gene3D" id="3.40.720.10">
    <property type="entry name" value="Alkaline Phosphatase, subunit A"/>
    <property type="match status" value="1"/>
</dbReference>
<evidence type="ECO:0000259" key="9">
    <source>
        <dbReference type="Pfam" id="PF00884"/>
    </source>
</evidence>
<evidence type="ECO:0000313" key="11">
    <source>
        <dbReference type="EMBL" id="GAA4503387.1"/>
    </source>
</evidence>
<keyword evidence="5 8" id="KW-0812">Transmembrane</keyword>
<dbReference type="InterPro" id="IPR000917">
    <property type="entry name" value="Sulfatase_N"/>
</dbReference>
<dbReference type="CDD" id="cd16017">
    <property type="entry name" value="LptA"/>
    <property type="match status" value="1"/>
</dbReference>
<dbReference type="SUPFAM" id="SSF53649">
    <property type="entry name" value="Alkaline phosphatase-like"/>
    <property type="match status" value="1"/>
</dbReference>
<feature type="domain" description="Phosphoethanolamine transferase N-terminal" evidence="10">
    <location>
        <begin position="52"/>
        <end position="203"/>
    </location>
</feature>
<dbReference type="Pfam" id="PF08019">
    <property type="entry name" value="EptA_B_N"/>
    <property type="match status" value="1"/>
</dbReference>
<comment type="subcellular location">
    <subcellularLocation>
        <location evidence="1">Cell inner membrane</location>
        <topology evidence="1">Multi-pass membrane protein</topology>
    </subcellularLocation>
</comment>
<evidence type="ECO:0000256" key="1">
    <source>
        <dbReference type="ARBA" id="ARBA00004429"/>
    </source>
</evidence>
<dbReference type="GO" id="GO:0016740">
    <property type="term" value="F:transferase activity"/>
    <property type="evidence" value="ECO:0007669"/>
    <property type="project" value="UniProtKB-KW"/>
</dbReference>
<keyword evidence="2" id="KW-1003">Cell membrane</keyword>
<accession>A0ABP8QJY5</accession>
<dbReference type="NCBIfam" id="NF028537">
    <property type="entry name" value="P_eth_NH2_trans"/>
    <property type="match status" value="1"/>
</dbReference>
<dbReference type="InterPro" id="IPR058130">
    <property type="entry name" value="PEA_transf_C"/>
</dbReference>